<evidence type="ECO:0000256" key="1">
    <source>
        <dbReference type="ARBA" id="ARBA00001917"/>
    </source>
</evidence>
<keyword evidence="3" id="KW-0444">Lipid biosynthesis</keyword>
<comment type="similarity">
    <text evidence="2">Belongs to the NADH:flavin oxidoreductase/NADH oxidase family.</text>
</comment>
<feature type="domain" description="NADH:flavin oxidoreductase/NADH oxidase N-terminal" evidence="12">
    <location>
        <begin position="7"/>
        <end position="68"/>
    </location>
</feature>
<dbReference type="AlphaFoldDB" id="A0A1Z5R876"/>
<dbReference type="Gramene" id="OQU79576">
    <property type="protein sequence ID" value="OQU79576"/>
    <property type="gene ID" value="SORBI_3008G164450"/>
</dbReference>
<keyword evidence="5" id="KW-0288">FMN</keyword>
<feature type="compositionally biased region" description="Basic residues" evidence="11">
    <location>
        <begin position="128"/>
        <end position="144"/>
    </location>
</feature>
<dbReference type="GO" id="GO:0031408">
    <property type="term" value="P:oxylipin biosynthetic process"/>
    <property type="evidence" value="ECO:0007669"/>
    <property type="project" value="UniProtKB-KW"/>
</dbReference>
<feature type="region of interest" description="Disordered" evidence="11">
    <location>
        <begin position="55"/>
        <end position="88"/>
    </location>
</feature>
<evidence type="ECO:0000256" key="7">
    <source>
        <dbReference type="ARBA" id="ARBA00022832"/>
    </source>
</evidence>
<keyword evidence="4" id="KW-0285">Flavoprotein</keyword>
<evidence type="ECO:0000256" key="3">
    <source>
        <dbReference type="ARBA" id="ARBA00022516"/>
    </source>
</evidence>
<gene>
    <name evidence="13" type="ORF">SORBI_3008G164450</name>
</gene>
<keyword evidence="6" id="KW-0925">Oxylipin biosynthesis</keyword>
<dbReference type="SUPFAM" id="SSF51395">
    <property type="entry name" value="FMN-linked oxidoreductases"/>
    <property type="match status" value="1"/>
</dbReference>
<evidence type="ECO:0000256" key="9">
    <source>
        <dbReference type="ARBA" id="ARBA00023098"/>
    </source>
</evidence>
<evidence type="ECO:0000256" key="5">
    <source>
        <dbReference type="ARBA" id="ARBA00022643"/>
    </source>
</evidence>
<keyword evidence="8" id="KW-0521">NADP</keyword>
<name>A0A1Z5R876_SORBI</name>
<sequence>MEATTPLLTPYKMGKFNLAHRVVHAPVTRCRSYENMAQPHNGLYYEQRAAPGSRLLTPCTPRVPSSSARSGTRAAASNPPLIDDAEFGAPPRLEAEDIPQMVNDFRIAARNAIKGGVQGHVHGERRVRPGGRGQGGRRRLRRPGLIRAAVPRQP</sequence>
<dbReference type="PANTHER" id="PTHR22893">
    <property type="entry name" value="NADH OXIDOREDUCTASE-RELATED"/>
    <property type="match status" value="1"/>
</dbReference>
<feature type="region of interest" description="Disordered" evidence="11">
    <location>
        <begin position="117"/>
        <end position="154"/>
    </location>
</feature>
<organism evidence="13 14">
    <name type="scientific">Sorghum bicolor</name>
    <name type="common">Sorghum</name>
    <name type="synonym">Sorghum vulgare</name>
    <dbReference type="NCBI Taxonomy" id="4558"/>
    <lineage>
        <taxon>Eukaryota</taxon>
        <taxon>Viridiplantae</taxon>
        <taxon>Streptophyta</taxon>
        <taxon>Embryophyta</taxon>
        <taxon>Tracheophyta</taxon>
        <taxon>Spermatophyta</taxon>
        <taxon>Magnoliopsida</taxon>
        <taxon>Liliopsida</taxon>
        <taxon>Poales</taxon>
        <taxon>Poaceae</taxon>
        <taxon>PACMAD clade</taxon>
        <taxon>Panicoideae</taxon>
        <taxon>Andropogonodae</taxon>
        <taxon>Andropogoneae</taxon>
        <taxon>Sorghinae</taxon>
        <taxon>Sorghum</taxon>
    </lineage>
</organism>
<dbReference type="InterPro" id="IPR045247">
    <property type="entry name" value="Oye-like"/>
</dbReference>
<evidence type="ECO:0000256" key="4">
    <source>
        <dbReference type="ARBA" id="ARBA00022630"/>
    </source>
</evidence>
<dbReference type="EMBL" id="CM000767">
    <property type="protein sequence ID" value="OQU79576.1"/>
    <property type="molecule type" value="Genomic_DNA"/>
</dbReference>
<dbReference type="GO" id="GO:0006633">
    <property type="term" value="P:fatty acid biosynthetic process"/>
    <property type="evidence" value="ECO:0007669"/>
    <property type="project" value="UniProtKB-KW"/>
</dbReference>
<evidence type="ECO:0000256" key="10">
    <source>
        <dbReference type="ARBA" id="ARBA00023160"/>
    </source>
</evidence>
<reference evidence="14" key="2">
    <citation type="journal article" date="2018" name="Plant J.">
        <title>The Sorghum bicolor reference genome: improved assembly, gene annotations, a transcriptome atlas, and signatures of genome organization.</title>
        <authorList>
            <person name="McCormick R.F."/>
            <person name="Truong S.K."/>
            <person name="Sreedasyam A."/>
            <person name="Jenkins J."/>
            <person name="Shu S."/>
            <person name="Sims D."/>
            <person name="Kennedy M."/>
            <person name="Amirebrahimi M."/>
            <person name="Weers B.D."/>
            <person name="McKinley B."/>
            <person name="Mattison A."/>
            <person name="Morishige D.T."/>
            <person name="Grimwood J."/>
            <person name="Schmutz J."/>
            <person name="Mullet J.E."/>
        </authorList>
    </citation>
    <scope>NUCLEOTIDE SEQUENCE [LARGE SCALE GENOMIC DNA]</scope>
    <source>
        <strain evidence="14">cv. BTx623</strain>
    </source>
</reference>
<comment type="cofactor">
    <cofactor evidence="1">
        <name>FMN</name>
        <dbReference type="ChEBI" id="CHEBI:58210"/>
    </cofactor>
</comment>
<keyword evidence="7" id="KW-0276">Fatty acid metabolism</keyword>
<reference evidence="13 14" key="1">
    <citation type="journal article" date="2009" name="Nature">
        <title>The Sorghum bicolor genome and the diversification of grasses.</title>
        <authorList>
            <person name="Paterson A.H."/>
            <person name="Bowers J.E."/>
            <person name="Bruggmann R."/>
            <person name="Dubchak I."/>
            <person name="Grimwood J."/>
            <person name="Gundlach H."/>
            <person name="Haberer G."/>
            <person name="Hellsten U."/>
            <person name="Mitros T."/>
            <person name="Poliakov A."/>
            <person name="Schmutz J."/>
            <person name="Spannagl M."/>
            <person name="Tang H."/>
            <person name="Wang X."/>
            <person name="Wicker T."/>
            <person name="Bharti A.K."/>
            <person name="Chapman J."/>
            <person name="Feltus F.A."/>
            <person name="Gowik U."/>
            <person name="Grigoriev I.V."/>
            <person name="Lyons E."/>
            <person name="Maher C.A."/>
            <person name="Martis M."/>
            <person name="Narechania A."/>
            <person name="Otillar R.P."/>
            <person name="Penning B.W."/>
            <person name="Salamov A.A."/>
            <person name="Wang Y."/>
            <person name="Zhang L."/>
            <person name="Carpita N.C."/>
            <person name="Freeling M."/>
            <person name="Gingle A.R."/>
            <person name="Hash C.T."/>
            <person name="Keller B."/>
            <person name="Klein P."/>
            <person name="Kresovich S."/>
            <person name="McCann M.C."/>
            <person name="Ming R."/>
            <person name="Peterson D.G."/>
            <person name="Mehboob-ur-Rahman"/>
            <person name="Ware D."/>
            <person name="Westhoff P."/>
            <person name="Mayer K.F."/>
            <person name="Messing J."/>
            <person name="Rokhsar D.S."/>
        </authorList>
    </citation>
    <scope>NUCLEOTIDE SEQUENCE [LARGE SCALE GENOMIC DNA]</scope>
    <source>
        <strain evidence="14">cv. BTx623</strain>
    </source>
</reference>
<evidence type="ECO:0000259" key="12">
    <source>
        <dbReference type="Pfam" id="PF00724"/>
    </source>
</evidence>
<protein>
    <recommendedName>
        <fullName evidence="12">NADH:flavin oxidoreductase/NADH oxidase N-terminal domain-containing protein</fullName>
    </recommendedName>
</protein>
<dbReference type="InterPro" id="IPR001155">
    <property type="entry name" value="OxRdtase_FMN_N"/>
</dbReference>
<evidence type="ECO:0000313" key="14">
    <source>
        <dbReference type="Proteomes" id="UP000000768"/>
    </source>
</evidence>
<dbReference type="Pfam" id="PF00724">
    <property type="entry name" value="Oxidored_FMN"/>
    <property type="match status" value="1"/>
</dbReference>
<dbReference type="Proteomes" id="UP000000768">
    <property type="component" value="Chromosome 8"/>
</dbReference>
<evidence type="ECO:0000256" key="8">
    <source>
        <dbReference type="ARBA" id="ARBA00022857"/>
    </source>
</evidence>
<evidence type="ECO:0000313" key="13">
    <source>
        <dbReference type="EMBL" id="OQU79576.1"/>
    </source>
</evidence>
<dbReference type="InParanoid" id="A0A1Z5R876"/>
<keyword evidence="10" id="KW-0275">Fatty acid biosynthesis</keyword>
<feature type="compositionally biased region" description="Low complexity" evidence="11">
    <location>
        <begin position="65"/>
        <end position="77"/>
    </location>
</feature>
<dbReference type="Gene3D" id="3.20.20.70">
    <property type="entry name" value="Aldolase class I"/>
    <property type="match status" value="1"/>
</dbReference>
<dbReference type="STRING" id="4558.A0A1Z5R876"/>
<dbReference type="GO" id="GO:0016491">
    <property type="term" value="F:oxidoreductase activity"/>
    <property type="evidence" value="ECO:0007669"/>
    <property type="project" value="InterPro"/>
</dbReference>
<keyword evidence="14" id="KW-1185">Reference proteome</keyword>
<evidence type="ECO:0000256" key="11">
    <source>
        <dbReference type="SAM" id="MobiDB-lite"/>
    </source>
</evidence>
<dbReference type="InterPro" id="IPR013785">
    <property type="entry name" value="Aldolase_TIM"/>
</dbReference>
<evidence type="ECO:0000256" key="6">
    <source>
        <dbReference type="ARBA" id="ARBA00022767"/>
    </source>
</evidence>
<proteinExistence type="inferred from homology"/>
<keyword evidence="9" id="KW-0443">Lipid metabolism</keyword>
<accession>A0A1Z5R876</accession>
<dbReference type="PANTHER" id="PTHR22893:SF96">
    <property type="entry name" value="12-OXOPHYTODIENOATE REDUCTASE 10-RELATED"/>
    <property type="match status" value="1"/>
</dbReference>
<dbReference type="GO" id="GO:0010181">
    <property type="term" value="F:FMN binding"/>
    <property type="evidence" value="ECO:0007669"/>
    <property type="project" value="InterPro"/>
</dbReference>
<dbReference type="OMA" id="MTEQTIM"/>
<evidence type="ECO:0000256" key="2">
    <source>
        <dbReference type="ARBA" id="ARBA00005979"/>
    </source>
</evidence>